<sequence length="558" mass="58739">MSDFGRTVQDADDRRRGAHKKGLDSQDARAKRADQLNTLRKQGKQEQLAKRRNAAMANSSGARGDGDGAFGAGPGTPNAVEALSQLPELVEAVNSADPAQQVAATIAFRKLLSIETNPPIRAVIDTGVVPRFVEMLQSPNPKLQFEAAWALTNIASGNQSETRVVIDSGAVSSFVQLLTSPHEDVREQAIWALGNIAGDSPQCRDFVLNHGAMTLLLQNFNDVTQTSLIRNAIWTLSNLCRGKPKPAFDLVSPALNVLAQMVHADDEDILADACWALSYLSDGTNDKISAVIQSGVVPRLVQLLSHPRVTVQTPALRSVGNIVTGNDHQTQVVLDNGALPALLELLSNPKKAIRKETCWTVSNITAGSTPQIEAVCAAGIIPKVVELLKSATFDVKKEACWAISNATSGGTAKQIMHLVECGCIKPLVDMLESHEAKIVTVALEGLENILKSGAKLGEEHGQENIYLAMVEEAGGIDKIDLLQESVKDEVYTKAMSVIEQFFGGEQVIDDAELAAVVGAGGGAGQDGNPFSFGNGGAGAAGGFGGGAGPAPGAGSFSF</sequence>
<dbReference type="FunFam" id="1.25.10.10:FF:000021">
    <property type="entry name" value="Importin subunit alpha"/>
    <property type="match status" value="1"/>
</dbReference>
<dbReference type="InterPro" id="IPR000225">
    <property type="entry name" value="Armadillo"/>
</dbReference>
<dbReference type="Pfam" id="PF00514">
    <property type="entry name" value="Arm"/>
    <property type="match status" value="8"/>
</dbReference>
<keyword evidence="4 5" id="KW-0653">Protein transport</keyword>
<dbReference type="GO" id="GO:0006606">
    <property type="term" value="P:protein import into nucleus"/>
    <property type="evidence" value="ECO:0007669"/>
    <property type="project" value="InterPro"/>
</dbReference>
<dbReference type="PANTHER" id="PTHR23316">
    <property type="entry name" value="IMPORTIN ALPHA"/>
    <property type="match status" value="1"/>
</dbReference>
<dbReference type="Pfam" id="PF01749">
    <property type="entry name" value="IBB"/>
    <property type="match status" value="1"/>
</dbReference>
<dbReference type="InterPro" id="IPR036975">
    <property type="entry name" value="Importin-a_IBB_sf"/>
</dbReference>
<feature type="repeat" description="ARM" evidence="6">
    <location>
        <begin position="169"/>
        <end position="211"/>
    </location>
</feature>
<dbReference type="PIRSF" id="PIRSF005673">
    <property type="entry name" value="Importin_alpha"/>
    <property type="match status" value="1"/>
</dbReference>
<dbReference type="SUPFAM" id="SSF48371">
    <property type="entry name" value="ARM repeat"/>
    <property type="match status" value="1"/>
</dbReference>
<evidence type="ECO:0000256" key="5">
    <source>
        <dbReference type="PIRNR" id="PIRNR005673"/>
    </source>
</evidence>
<feature type="domain" description="IBB" evidence="8">
    <location>
        <begin position="1"/>
        <end position="61"/>
    </location>
</feature>
<dbReference type="InterPro" id="IPR016024">
    <property type="entry name" value="ARM-type_fold"/>
</dbReference>
<name>A0A7S1V9Q8_9EUKA</name>
<dbReference type="InterPro" id="IPR024931">
    <property type="entry name" value="Importin_alpha"/>
</dbReference>
<dbReference type="AlphaFoldDB" id="A0A7S1V9Q8"/>
<evidence type="ECO:0000256" key="6">
    <source>
        <dbReference type="PROSITE-ProRule" id="PRU00259"/>
    </source>
</evidence>
<feature type="repeat" description="ARM" evidence="6">
    <location>
        <begin position="295"/>
        <end position="337"/>
    </location>
</feature>
<feature type="repeat" description="ARM" evidence="6">
    <location>
        <begin position="127"/>
        <end position="169"/>
    </location>
</feature>
<evidence type="ECO:0000313" key="9">
    <source>
        <dbReference type="EMBL" id="CAD9292447.1"/>
    </source>
</evidence>
<dbReference type="GO" id="GO:0005737">
    <property type="term" value="C:cytoplasm"/>
    <property type="evidence" value="ECO:0007669"/>
    <property type="project" value="InterPro"/>
</dbReference>
<evidence type="ECO:0000256" key="7">
    <source>
        <dbReference type="SAM" id="MobiDB-lite"/>
    </source>
</evidence>
<keyword evidence="2 5" id="KW-0813">Transport</keyword>
<dbReference type="EMBL" id="HBGL01004934">
    <property type="protein sequence ID" value="CAD9292447.1"/>
    <property type="molecule type" value="Transcribed_RNA"/>
</dbReference>
<dbReference type="InterPro" id="IPR032413">
    <property type="entry name" value="Arm_3"/>
</dbReference>
<dbReference type="GO" id="GO:0061608">
    <property type="term" value="F:nuclear import signal receptor activity"/>
    <property type="evidence" value="ECO:0007669"/>
    <property type="project" value="InterPro"/>
</dbReference>
<feature type="compositionally biased region" description="Basic and acidic residues" evidence="7">
    <location>
        <begin position="9"/>
        <end position="34"/>
    </location>
</feature>
<feature type="repeat" description="ARM" evidence="6">
    <location>
        <begin position="337"/>
        <end position="379"/>
    </location>
</feature>
<dbReference type="PROSITE" id="PS50176">
    <property type="entry name" value="ARM_REPEAT"/>
    <property type="match status" value="4"/>
</dbReference>
<dbReference type="Gene3D" id="1.25.10.10">
    <property type="entry name" value="Leucine-rich Repeat Variant"/>
    <property type="match status" value="1"/>
</dbReference>
<dbReference type="GO" id="GO:0005634">
    <property type="term" value="C:nucleus"/>
    <property type="evidence" value="ECO:0007669"/>
    <property type="project" value="UniProtKB-ARBA"/>
</dbReference>
<evidence type="ECO:0000256" key="4">
    <source>
        <dbReference type="ARBA" id="ARBA00022927"/>
    </source>
</evidence>
<evidence type="ECO:0000259" key="8">
    <source>
        <dbReference type="PROSITE" id="PS51214"/>
    </source>
</evidence>
<dbReference type="SMART" id="SM00185">
    <property type="entry name" value="ARM"/>
    <property type="match status" value="8"/>
</dbReference>
<evidence type="ECO:0000256" key="2">
    <source>
        <dbReference type="ARBA" id="ARBA00022448"/>
    </source>
</evidence>
<feature type="region of interest" description="Disordered" evidence="7">
    <location>
        <begin position="1"/>
        <end position="76"/>
    </location>
</feature>
<evidence type="ECO:0000256" key="3">
    <source>
        <dbReference type="ARBA" id="ARBA00022737"/>
    </source>
</evidence>
<dbReference type="Pfam" id="PF16186">
    <property type="entry name" value="Arm_3"/>
    <property type="match status" value="1"/>
</dbReference>
<gene>
    <name evidence="9" type="ORF">SSP0437_LOCUS3821</name>
</gene>
<dbReference type="InterPro" id="IPR011989">
    <property type="entry name" value="ARM-like"/>
</dbReference>
<keyword evidence="3" id="KW-0677">Repeat</keyword>
<comment type="similarity">
    <text evidence="1 5">Belongs to the importin alpha family.</text>
</comment>
<dbReference type="Gene3D" id="1.20.5.690">
    <property type="entry name" value="Importin-alpha, importin-beta-binding domain"/>
    <property type="match status" value="1"/>
</dbReference>
<evidence type="ECO:0000256" key="1">
    <source>
        <dbReference type="ARBA" id="ARBA00010394"/>
    </source>
</evidence>
<protein>
    <recommendedName>
        <fullName evidence="5">Importin subunit alpha</fullName>
    </recommendedName>
</protein>
<accession>A0A7S1V9Q8</accession>
<organism evidence="9">
    <name type="scientific">Sexangularia sp. CB-2014</name>
    <dbReference type="NCBI Taxonomy" id="1486929"/>
    <lineage>
        <taxon>Eukaryota</taxon>
        <taxon>Amoebozoa</taxon>
        <taxon>Tubulinea</taxon>
        <taxon>Elardia</taxon>
        <taxon>Arcellinida</taxon>
        <taxon>Arcellinida incertae sedis</taxon>
        <taxon>Sexangularia</taxon>
    </lineage>
</organism>
<dbReference type="InterPro" id="IPR002652">
    <property type="entry name" value="Importin-a_IBB"/>
</dbReference>
<dbReference type="PROSITE" id="PS51214">
    <property type="entry name" value="IBB"/>
    <property type="match status" value="1"/>
</dbReference>
<proteinExistence type="inferred from homology"/>
<reference evidence="9" key="1">
    <citation type="submission" date="2021-01" db="EMBL/GenBank/DDBJ databases">
        <authorList>
            <person name="Corre E."/>
            <person name="Pelletier E."/>
            <person name="Niang G."/>
            <person name="Scheremetjew M."/>
            <person name="Finn R."/>
            <person name="Kale V."/>
            <person name="Holt S."/>
            <person name="Cochrane G."/>
            <person name="Meng A."/>
            <person name="Brown T."/>
            <person name="Cohen L."/>
        </authorList>
    </citation>
    <scope>NUCLEOTIDE SEQUENCE</scope>
    <source>
        <strain evidence="9">ATCC 50979</strain>
    </source>
</reference>